<evidence type="ECO:0000259" key="4">
    <source>
        <dbReference type="PROSITE" id="PS51077"/>
    </source>
</evidence>
<dbReference type="InterPro" id="IPR005471">
    <property type="entry name" value="Tscrpt_reg_IclR_N"/>
</dbReference>
<dbReference type="InterPro" id="IPR014757">
    <property type="entry name" value="Tscrpt_reg_IclR_C"/>
</dbReference>
<dbReference type="RefSeq" id="WP_380669484.1">
    <property type="nucleotide sequence ID" value="NZ_JBHTCJ010000008.1"/>
</dbReference>
<evidence type="ECO:0000256" key="2">
    <source>
        <dbReference type="ARBA" id="ARBA00023125"/>
    </source>
</evidence>
<evidence type="ECO:0000256" key="1">
    <source>
        <dbReference type="ARBA" id="ARBA00023015"/>
    </source>
</evidence>
<protein>
    <submittedName>
        <fullName evidence="6">IclR family transcriptional regulator</fullName>
    </submittedName>
</protein>
<comment type="caution">
    <text evidence="6">The sequence shown here is derived from an EMBL/GenBank/DDBJ whole genome shotgun (WGS) entry which is preliminary data.</text>
</comment>
<accession>A0ABW2LKD4</accession>
<evidence type="ECO:0000313" key="7">
    <source>
        <dbReference type="Proteomes" id="UP001596504"/>
    </source>
</evidence>
<organism evidence="6 7">
    <name type="scientific">Saccharopolyspora griseoalba</name>
    <dbReference type="NCBI Taxonomy" id="1431848"/>
    <lineage>
        <taxon>Bacteria</taxon>
        <taxon>Bacillati</taxon>
        <taxon>Actinomycetota</taxon>
        <taxon>Actinomycetes</taxon>
        <taxon>Pseudonocardiales</taxon>
        <taxon>Pseudonocardiaceae</taxon>
        <taxon>Saccharopolyspora</taxon>
    </lineage>
</organism>
<evidence type="ECO:0000313" key="6">
    <source>
        <dbReference type="EMBL" id="MFC7343004.1"/>
    </source>
</evidence>
<dbReference type="Proteomes" id="UP001596504">
    <property type="component" value="Unassembled WGS sequence"/>
</dbReference>
<sequence>MKAESFTAEQQPGGYNVVKSADRALVILELLSRGRHRLSDIAETLHLPLSSVHGLLGTLVHRGFVEFDATTRTYGLGLKAWTVGQGYTGHRDIVGLALPLMEDLAQLTGETVQLSRLDGTENVYIAIAESPQPMKLVTAVGMRLPAHSVGLGKALLTGVEDDELRRRYAGASLERFTENTVTDFDALLAEVQRARETGYAADDEEYIIGCRCVAMPIHDHSGEVIAAMSVAAPTPRCGPGWIEETRISLGKVIGQIEAQLRR</sequence>
<gene>
    <name evidence="6" type="ORF">ACFQRI_16495</name>
</gene>
<feature type="domain" description="HTH iclR-type" evidence="4">
    <location>
        <begin position="18"/>
        <end position="78"/>
    </location>
</feature>
<keyword evidence="7" id="KW-1185">Reference proteome</keyword>
<dbReference type="Gene3D" id="3.30.450.40">
    <property type="match status" value="1"/>
</dbReference>
<reference evidence="7" key="1">
    <citation type="journal article" date="2019" name="Int. J. Syst. Evol. Microbiol.">
        <title>The Global Catalogue of Microorganisms (GCM) 10K type strain sequencing project: providing services to taxonomists for standard genome sequencing and annotation.</title>
        <authorList>
            <consortium name="The Broad Institute Genomics Platform"/>
            <consortium name="The Broad Institute Genome Sequencing Center for Infectious Disease"/>
            <person name="Wu L."/>
            <person name="Ma J."/>
        </authorList>
    </citation>
    <scope>NUCLEOTIDE SEQUENCE [LARGE SCALE GENOMIC DNA]</scope>
    <source>
        <strain evidence="7">WLHS5</strain>
    </source>
</reference>
<dbReference type="SMART" id="SM00346">
    <property type="entry name" value="HTH_ICLR"/>
    <property type="match status" value="1"/>
</dbReference>
<dbReference type="InterPro" id="IPR029016">
    <property type="entry name" value="GAF-like_dom_sf"/>
</dbReference>
<dbReference type="InterPro" id="IPR036390">
    <property type="entry name" value="WH_DNA-bd_sf"/>
</dbReference>
<name>A0ABW2LKD4_9PSEU</name>
<dbReference type="PROSITE" id="PS51078">
    <property type="entry name" value="ICLR_ED"/>
    <property type="match status" value="1"/>
</dbReference>
<dbReference type="PROSITE" id="PS51077">
    <property type="entry name" value="HTH_ICLR"/>
    <property type="match status" value="1"/>
</dbReference>
<keyword evidence="3" id="KW-0804">Transcription</keyword>
<feature type="domain" description="IclR-ED" evidence="5">
    <location>
        <begin position="79"/>
        <end position="262"/>
    </location>
</feature>
<dbReference type="SUPFAM" id="SSF55781">
    <property type="entry name" value="GAF domain-like"/>
    <property type="match status" value="1"/>
</dbReference>
<dbReference type="PANTHER" id="PTHR30136:SF24">
    <property type="entry name" value="HTH-TYPE TRANSCRIPTIONAL REPRESSOR ALLR"/>
    <property type="match status" value="1"/>
</dbReference>
<dbReference type="SUPFAM" id="SSF46785">
    <property type="entry name" value="Winged helix' DNA-binding domain"/>
    <property type="match status" value="1"/>
</dbReference>
<evidence type="ECO:0000256" key="3">
    <source>
        <dbReference type="ARBA" id="ARBA00023163"/>
    </source>
</evidence>
<dbReference type="InterPro" id="IPR050707">
    <property type="entry name" value="HTH_MetabolicPath_Reg"/>
</dbReference>
<dbReference type="PANTHER" id="PTHR30136">
    <property type="entry name" value="HELIX-TURN-HELIX TRANSCRIPTIONAL REGULATOR, ICLR FAMILY"/>
    <property type="match status" value="1"/>
</dbReference>
<dbReference type="Pfam" id="PF01614">
    <property type="entry name" value="IclR_C"/>
    <property type="match status" value="1"/>
</dbReference>
<dbReference type="EMBL" id="JBHTCJ010000008">
    <property type="protein sequence ID" value="MFC7343004.1"/>
    <property type="molecule type" value="Genomic_DNA"/>
</dbReference>
<keyword evidence="2" id="KW-0238">DNA-binding</keyword>
<proteinExistence type="predicted"/>
<dbReference type="Gene3D" id="1.10.10.10">
    <property type="entry name" value="Winged helix-like DNA-binding domain superfamily/Winged helix DNA-binding domain"/>
    <property type="match status" value="1"/>
</dbReference>
<dbReference type="InterPro" id="IPR036388">
    <property type="entry name" value="WH-like_DNA-bd_sf"/>
</dbReference>
<evidence type="ECO:0000259" key="5">
    <source>
        <dbReference type="PROSITE" id="PS51078"/>
    </source>
</evidence>
<keyword evidence="1" id="KW-0805">Transcription regulation</keyword>
<dbReference type="Pfam" id="PF09339">
    <property type="entry name" value="HTH_IclR"/>
    <property type="match status" value="1"/>
</dbReference>